<dbReference type="Gene3D" id="3.30.70.270">
    <property type="match status" value="1"/>
</dbReference>
<dbReference type="InterPro" id="IPR043128">
    <property type="entry name" value="Rev_trsase/Diguanyl_cyclase"/>
</dbReference>
<organism evidence="3">
    <name type="scientific">Megasphaera elsdenii CAG:570</name>
    <dbReference type="NCBI Taxonomy" id="1263087"/>
    <lineage>
        <taxon>Bacteria</taxon>
        <taxon>Bacillati</taxon>
        <taxon>Bacillota</taxon>
        <taxon>Negativicutes</taxon>
        <taxon>Veillonellales</taxon>
        <taxon>Veillonellaceae</taxon>
        <taxon>Megasphaera</taxon>
    </lineage>
</organism>
<dbReference type="Pfam" id="PF00990">
    <property type="entry name" value="GGDEF"/>
    <property type="match status" value="1"/>
</dbReference>
<dbReference type="PANTHER" id="PTHR33121:SF79">
    <property type="entry name" value="CYCLIC DI-GMP PHOSPHODIESTERASE PDED-RELATED"/>
    <property type="match status" value="1"/>
</dbReference>
<proteinExistence type="predicted"/>
<comment type="caution">
    <text evidence="3">The sequence shown here is derived from an EMBL/GenBank/DDBJ whole genome shotgun (WGS) entry which is preliminary data.</text>
</comment>
<dbReference type="AlphaFoldDB" id="R7MWN9"/>
<dbReference type="SMART" id="SM00052">
    <property type="entry name" value="EAL"/>
    <property type="match status" value="1"/>
</dbReference>
<evidence type="ECO:0000259" key="1">
    <source>
        <dbReference type="PROSITE" id="PS50883"/>
    </source>
</evidence>
<feature type="domain" description="GGDEF" evidence="2">
    <location>
        <begin position="154"/>
        <end position="280"/>
    </location>
</feature>
<dbReference type="SMART" id="SM00267">
    <property type="entry name" value="GGDEF"/>
    <property type="match status" value="1"/>
</dbReference>
<dbReference type="SUPFAM" id="SSF55073">
    <property type="entry name" value="Nucleotide cyclase"/>
    <property type="match status" value="1"/>
</dbReference>
<feature type="domain" description="EAL" evidence="1">
    <location>
        <begin position="289"/>
        <end position="541"/>
    </location>
</feature>
<dbReference type="InterPro" id="IPR035919">
    <property type="entry name" value="EAL_sf"/>
</dbReference>
<name>R7MWN9_MEGEL</name>
<dbReference type="InterPro" id="IPR001633">
    <property type="entry name" value="EAL_dom"/>
</dbReference>
<dbReference type="GO" id="GO:0071111">
    <property type="term" value="F:cyclic-guanylate-specific phosphodiesterase activity"/>
    <property type="evidence" value="ECO:0007669"/>
    <property type="project" value="InterPro"/>
</dbReference>
<gene>
    <name evidence="3" type="ORF">BN715_00621</name>
</gene>
<dbReference type="Proteomes" id="UP000017908">
    <property type="component" value="Unassembled WGS sequence"/>
</dbReference>
<dbReference type="PROSITE" id="PS50887">
    <property type="entry name" value="GGDEF"/>
    <property type="match status" value="1"/>
</dbReference>
<dbReference type="EMBL" id="CBKE010000043">
    <property type="protein sequence ID" value="CDF04257.1"/>
    <property type="molecule type" value="Genomic_DNA"/>
</dbReference>
<dbReference type="Pfam" id="PF00563">
    <property type="entry name" value="EAL"/>
    <property type="match status" value="1"/>
</dbReference>
<dbReference type="InterPro" id="IPR029787">
    <property type="entry name" value="Nucleotide_cyclase"/>
</dbReference>
<dbReference type="CDD" id="cd01948">
    <property type="entry name" value="EAL"/>
    <property type="match status" value="1"/>
</dbReference>
<accession>R7MWN9</accession>
<protein>
    <submittedName>
        <fullName evidence="3">Diguanylate cyclase/phosphodiesterase</fullName>
    </submittedName>
</protein>
<dbReference type="PANTHER" id="PTHR33121">
    <property type="entry name" value="CYCLIC DI-GMP PHOSPHODIESTERASE PDEF"/>
    <property type="match status" value="1"/>
</dbReference>
<dbReference type="Gene3D" id="3.20.20.450">
    <property type="entry name" value="EAL domain"/>
    <property type="match status" value="1"/>
</dbReference>
<dbReference type="SUPFAM" id="SSF141868">
    <property type="entry name" value="EAL domain-like"/>
    <property type="match status" value="1"/>
</dbReference>
<dbReference type="InterPro" id="IPR050706">
    <property type="entry name" value="Cyclic-di-GMP_PDE-like"/>
</dbReference>
<sequence length="881" mass="101817">MRAELHRYYDRLTSGICLIGMEPGEPILFVNKGMLKIYHCTDEADFYRFTGKRLQGMVDAEDYYPIAHMAGSDQTGFVTFRFRTRDEHFRRAEGSASVISLDDGKKAWLLQIISSELKGISTQTDSLTGLLGMRSFFRKAFQIARESSPEGRLSEYCPIYFNLTHFRLYNSLHGVAAGDHCLKYIASVLRKAFPDALISHLSADGFGVLATKKKDLFQTIEVVCSRVNGYINNSNIVLKAGVCLLKDDDIHIVRHSFDMAKIACDTIKTDATRCWAIYTREMGVALEKRDFVLENFNTALEKGYIKIYYQPVVRTMTGKICGVEALARWEDPVYGRLTPNVFIPVLEQARLIHKLDGYVLNQVAKQLHYQLANKRPVLPVSVNLSRHDFNLMDPFAVVEKVISRYNLQRDYFRIEVTETALVKEKHNLLRSLKQFQQSGYQVWLDDFGSAYSSLNVLHNYHFDELKIDMAFLHNFNEQSRQIIKAIVLMAKELGIHTLAEGAETKAHVDFLKDIGCEKIQGYYFGRPMTYEDLSSFCKHYEHGLETRREEPVYDKAGLVNVVTDLPTAIFHYDGIQAGVLWANLAFRKILRWSLPGYNGHDLPLWIQDFSFRQRLQPCLDELLASGQKQVVTYVERDHYLQLHLELIGGTRGRYLGRACIYNIADASDRQETQRIDYLLRNILKVYKGLYYLHPGKDTLEVIKTTMPHWADGKSLKGIQKLLIDYAVQSVYVDDRERFLSFLDFDNLCRQADQSPTASVGDVFRIKQADGSYRWTVFLALLLQQVDDQYDILLCCRDDVWETARDRKSLLPLLATSLGIQELEPVRQPYFRILRELCQAMIHYSDIKFFWKDRERRFAGVSQAFLDYYGLKDEKKPHREKR</sequence>
<evidence type="ECO:0000313" key="3">
    <source>
        <dbReference type="EMBL" id="CDF04257.1"/>
    </source>
</evidence>
<reference evidence="3" key="1">
    <citation type="submission" date="2012-11" db="EMBL/GenBank/DDBJ databases">
        <title>Dependencies among metagenomic species, viruses, plasmids and units of genetic variation.</title>
        <authorList>
            <person name="Nielsen H.B."/>
            <person name="Almeida M."/>
            <person name="Juncker A.S."/>
            <person name="Rasmussen S."/>
            <person name="Li J."/>
            <person name="Sunagawa S."/>
            <person name="Plichta D."/>
            <person name="Gautier L."/>
            <person name="Le Chatelier E."/>
            <person name="Peletier E."/>
            <person name="Bonde I."/>
            <person name="Nielsen T."/>
            <person name="Manichanh C."/>
            <person name="Arumugam M."/>
            <person name="Batto J."/>
            <person name="Santos M.B.Q.D."/>
            <person name="Blom N."/>
            <person name="Borruel N."/>
            <person name="Burgdorf K.S."/>
            <person name="Boumezbeur F."/>
            <person name="Casellas F."/>
            <person name="Dore J."/>
            <person name="Guarner F."/>
            <person name="Hansen T."/>
            <person name="Hildebrand F."/>
            <person name="Kaas R.S."/>
            <person name="Kennedy S."/>
            <person name="Kristiansen K."/>
            <person name="Kultima J.R."/>
            <person name="Leonard P."/>
            <person name="Levenez F."/>
            <person name="Lund O."/>
            <person name="Moumen B."/>
            <person name="Le Paslier D."/>
            <person name="Pons N."/>
            <person name="Pedersen O."/>
            <person name="Prifti E."/>
            <person name="Qin J."/>
            <person name="Raes J."/>
            <person name="Tap J."/>
            <person name="Tims S."/>
            <person name="Ussery D.W."/>
            <person name="Yamada T."/>
            <person name="MetaHit consortium"/>
            <person name="Renault P."/>
            <person name="Sicheritz-Ponten T."/>
            <person name="Bork P."/>
            <person name="Wang J."/>
            <person name="Brunak S."/>
            <person name="Ehrlich S.D."/>
        </authorList>
    </citation>
    <scope>NUCLEOTIDE SEQUENCE [LARGE SCALE GENOMIC DNA]</scope>
</reference>
<dbReference type="PROSITE" id="PS50883">
    <property type="entry name" value="EAL"/>
    <property type="match status" value="1"/>
</dbReference>
<dbReference type="InterPro" id="IPR000160">
    <property type="entry name" value="GGDEF_dom"/>
</dbReference>
<evidence type="ECO:0000259" key="2">
    <source>
        <dbReference type="PROSITE" id="PS50887"/>
    </source>
</evidence>